<dbReference type="EMBL" id="LQMQ01000045">
    <property type="protein sequence ID" value="KUO40265.1"/>
    <property type="molecule type" value="Genomic_DNA"/>
</dbReference>
<evidence type="ECO:0000256" key="4">
    <source>
        <dbReference type="ARBA" id="ARBA00022840"/>
    </source>
</evidence>
<comment type="caution">
    <text evidence="7">The sequence shown here is derived from an EMBL/GenBank/DDBJ whole genome shotgun (WGS) entry which is preliminary data.</text>
</comment>
<proteinExistence type="inferred from homology"/>
<keyword evidence="3" id="KW-0547">Nucleotide-binding</keyword>
<dbReference type="PROSITE" id="PS00211">
    <property type="entry name" value="ABC_TRANSPORTER_1"/>
    <property type="match status" value="1"/>
</dbReference>
<dbReference type="AlphaFoldDB" id="A0A147JUU4"/>
<keyword evidence="2" id="KW-0813">Transport</keyword>
<evidence type="ECO:0000313" key="8">
    <source>
        <dbReference type="Proteomes" id="UP000074294"/>
    </source>
</evidence>
<keyword evidence="5" id="KW-0029">Amino-acid transport</keyword>
<dbReference type="SMART" id="SM00382">
    <property type="entry name" value="AAA"/>
    <property type="match status" value="1"/>
</dbReference>
<dbReference type="STRING" id="1776334.APZ16_04665"/>
<evidence type="ECO:0000313" key="7">
    <source>
        <dbReference type="EMBL" id="KUO40265.1"/>
    </source>
</evidence>
<evidence type="ECO:0000256" key="3">
    <source>
        <dbReference type="ARBA" id="ARBA00022741"/>
    </source>
</evidence>
<dbReference type="InterPro" id="IPR052156">
    <property type="entry name" value="BCAA_Transport_ATP-bd_LivF"/>
</dbReference>
<evidence type="ECO:0000256" key="1">
    <source>
        <dbReference type="ARBA" id="ARBA00005417"/>
    </source>
</evidence>
<dbReference type="SUPFAM" id="SSF52540">
    <property type="entry name" value="P-loop containing nucleoside triphosphate hydrolases"/>
    <property type="match status" value="1"/>
</dbReference>
<dbReference type="Gene3D" id="3.40.50.300">
    <property type="entry name" value="P-loop containing nucleotide triphosphate hydrolases"/>
    <property type="match status" value="1"/>
</dbReference>
<sequence length="236" mass="25835">MLKISGLNAGYGKFQVLFDVDVEVKKGKIVTIVGPNGSGKSTLIKSVMGLTKVYSGKILFKDEDITHLPTHLVTKRGISYLPQTGNVFGNLTVEENLMLAGYTLSKEETKKRIEETLEEFPLVKKYLRKKCGFLSGGERQMVAMAMAMMRKPEMILFDEPVASLSPKAAAEVLKKIMELNEKGITVILIEQAAKKALQLADDAILMTSGKVAYKGSAKNLLAHPELGKVYLGIKGK</sequence>
<dbReference type="GO" id="GO:0015807">
    <property type="term" value="P:L-amino acid transport"/>
    <property type="evidence" value="ECO:0007669"/>
    <property type="project" value="TreeGrafter"/>
</dbReference>
<dbReference type="GO" id="GO:0015658">
    <property type="term" value="F:branched-chain amino acid transmembrane transporter activity"/>
    <property type="evidence" value="ECO:0007669"/>
    <property type="project" value="TreeGrafter"/>
</dbReference>
<evidence type="ECO:0000256" key="5">
    <source>
        <dbReference type="ARBA" id="ARBA00022970"/>
    </source>
</evidence>
<dbReference type="Proteomes" id="UP000074294">
    <property type="component" value="Unassembled WGS sequence"/>
</dbReference>
<comment type="similarity">
    <text evidence="1">Belongs to the ABC transporter superfamily.</text>
</comment>
<protein>
    <submittedName>
        <fullName evidence="7">ABC transporter ATP-binding protein</fullName>
    </submittedName>
</protein>
<dbReference type="InterPro" id="IPR017871">
    <property type="entry name" value="ABC_transporter-like_CS"/>
</dbReference>
<dbReference type="CDD" id="cd03224">
    <property type="entry name" value="ABC_TM1139_LivF_branched"/>
    <property type="match status" value="1"/>
</dbReference>
<evidence type="ECO:0000256" key="2">
    <source>
        <dbReference type="ARBA" id="ARBA00022448"/>
    </source>
</evidence>
<keyword evidence="4 7" id="KW-0067">ATP-binding</keyword>
<dbReference type="InterPro" id="IPR003593">
    <property type="entry name" value="AAA+_ATPase"/>
</dbReference>
<reference evidence="7 8" key="1">
    <citation type="journal article" date="2016" name="Nat. Microbiol.">
        <title>Genomic inference of the metabolism of cosmopolitan subsurface Archaea, Hadesarchaea.</title>
        <authorList>
            <person name="Baker B.J."/>
            <person name="Saw J.H."/>
            <person name="Lind A.E."/>
            <person name="Lazar C.S."/>
            <person name="Hinrichs K.-U."/>
            <person name="Teske A.P."/>
            <person name="Ettema T.J."/>
        </authorList>
    </citation>
    <scope>NUCLEOTIDE SEQUENCE [LARGE SCALE GENOMIC DNA]</scope>
</reference>
<dbReference type="PANTHER" id="PTHR43820">
    <property type="entry name" value="HIGH-AFFINITY BRANCHED-CHAIN AMINO ACID TRANSPORT ATP-BINDING PROTEIN LIVF"/>
    <property type="match status" value="1"/>
</dbReference>
<dbReference type="InterPro" id="IPR027417">
    <property type="entry name" value="P-loop_NTPase"/>
</dbReference>
<gene>
    <name evidence="7" type="ORF">APZ16_04665</name>
</gene>
<name>A0A147JUU4_HADYE</name>
<dbReference type="GO" id="GO:0005524">
    <property type="term" value="F:ATP binding"/>
    <property type="evidence" value="ECO:0007669"/>
    <property type="project" value="UniProtKB-KW"/>
</dbReference>
<accession>A0A147JUU4</accession>
<dbReference type="PANTHER" id="PTHR43820:SF7">
    <property type="entry name" value="BRANCHED-CHAIN AMINO ACID TRANSPORT ATP-BINDING PROTEIN LIVF-RELATED"/>
    <property type="match status" value="1"/>
</dbReference>
<evidence type="ECO:0000259" key="6">
    <source>
        <dbReference type="PROSITE" id="PS50893"/>
    </source>
</evidence>
<dbReference type="Pfam" id="PF00005">
    <property type="entry name" value="ABC_tran"/>
    <property type="match status" value="1"/>
</dbReference>
<dbReference type="PROSITE" id="PS50893">
    <property type="entry name" value="ABC_TRANSPORTER_2"/>
    <property type="match status" value="1"/>
</dbReference>
<dbReference type="InterPro" id="IPR003439">
    <property type="entry name" value="ABC_transporter-like_ATP-bd"/>
</dbReference>
<feature type="domain" description="ABC transporter" evidence="6">
    <location>
        <begin position="2"/>
        <end position="233"/>
    </location>
</feature>
<organism evidence="7 8">
    <name type="scientific">Hadarchaeum yellowstonense</name>
    <dbReference type="NCBI Taxonomy" id="1776334"/>
    <lineage>
        <taxon>Archaea</taxon>
        <taxon>Methanobacteriati</taxon>
        <taxon>Candidatus Hadarchaeota</taxon>
        <taxon>Candidatus Hadarchaeia</taxon>
        <taxon>Candidatus Hadarchaeales</taxon>
        <taxon>Candidatus Hadarchaeaceae</taxon>
        <taxon>Candidatus Hadarchaeum</taxon>
    </lineage>
</organism>
<dbReference type="GO" id="GO:0016887">
    <property type="term" value="F:ATP hydrolysis activity"/>
    <property type="evidence" value="ECO:0007669"/>
    <property type="project" value="InterPro"/>
</dbReference>